<reference evidence="7 8" key="1">
    <citation type="submission" date="2021-04" db="EMBL/GenBank/DDBJ databases">
        <authorList>
            <person name="De Guttry C."/>
            <person name="Zahm M."/>
            <person name="Klopp C."/>
            <person name="Cabau C."/>
            <person name="Louis A."/>
            <person name="Berthelot C."/>
            <person name="Parey E."/>
            <person name="Roest Crollius H."/>
            <person name="Montfort J."/>
            <person name="Robinson-Rechavi M."/>
            <person name="Bucao C."/>
            <person name="Bouchez O."/>
            <person name="Gislard M."/>
            <person name="Lluch J."/>
            <person name="Milhes M."/>
            <person name="Lampietro C."/>
            <person name="Lopez Roques C."/>
            <person name="Donnadieu C."/>
            <person name="Braasch I."/>
            <person name="Desvignes T."/>
            <person name="Postlethwait J."/>
            <person name="Bobe J."/>
            <person name="Wedekind C."/>
            <person name="Guiguen Y."/>
        </authorList>
    </citation>
    <scope>NUCLEOTIDE SEQUENCE [LARGE SCALE GENOMIC DNA]</scope>
    <source>
        <strain evidence="7">Cs_M1</strain>
        <tissue evidence="7">Blood</tissue>
    </source>
</reference>
<dbReference type="EMBL" id="JAGTTL010000004">
    <property type="protein sequence ID" value="KAK6323161.1"/>
    <property type="molecule type" value="Genomic_DNA"/>
</dbReference>
<comment type="caution">
    <text evidence="7">The sequence shown here is derived from an EMBL/GenBank/DDBJ whole genome shotgun (WGS) entry which is preliminary data.</text>
</comment>
<keyword evidence="4" id="KW-0732">Signal</keyword>
<dbReference type="Pfam" id="PF02141">
    <property type="entry name" value="DENN"/>
    <property type="match status" value="1"/>
</dbReference>
<dbReference type="InterPro" id="IPR005112">
    <property type="entry name" value="dDENN_dom"/>
</dbReference>
<evidence type="ECO:0000313" key="7">
    <source>
        <dbReference type="EMBL" id="KAK6323161.1"/>
    </source>
</evidence>
<dbReference type="SMART" id="SM00801">
    <property type="entry name" value="dDENN"/>
    <property type="match status" value="1"/>
</dbReference>
<dbReference type="PROSITE" id="PS51375">
    <property type="entry name" value="PPR"/>
    <property type="match status" value="1"/>
</dbReference>
<feature type="compositionally biased region" description="Low complexity" evidence="3">
    <location>
        <begin position="2146"/>
        <end position="2155"/>
    </location>
</feature>
<evidence type="ECO:0000256" key="1">
    <source>
        <dbReference type="ARBA" id="ARBA00022658"/>
    </source>
</evidence>
<gene>
    <name evidence="7" type="ORF">J4Q44_G00055000</name>
</gene>
<evidence type="ECO:0000313" key="8">
    <source>
        <dbReference type="Proteomes" id="UP001356427"/>
    </source>
</evidence>
<dbReference type="Pfam" id="PF03456">
    <property type="entry name" value="uDENN"/>
    <property type="match status" value="1"/>
</dbReference>
<feature type="compositionally biased region" description="Polar residues" evidence="3">
    <location>
        <begin position="1876"/>
        <end position="1889"/>
    </location>
</feature>
<name>A0AAN8NA72_9TELE</name>
<dbReference type="PANTHER" id="PTHR12296:SF17">
    <property type="entry name" value="DENN DOMAIN-CONTAINING PROTEIN 4C"/>
    <property type="match status" value="1"/>
</dbReference>
<dbReference type="InterPro" id="IPR011990">
    <property type="entry name" value="TPR-like_helical_dom_sf"/>
</dbReference>
<dbReference type="InterPro" id="IPR001194">
    <property type="entry name" value="cDENN_dom"/>
</dbReference>
<feature type="domain" description="UDENN" evidence="5">
    <location>
        <begin position="980"/>
        <end position="1430"/>
    </location>
</feature>
<feature type="region of interest" description="Disordered" evidence="3">
    <location>
        <begin position="2391"/>
        <end position="2455"/>
    </location>
</feature>
<dbReference type="PROSITE" id="PS50211">
    <property type="entry name" value="DENN"/>
    <property type="match status" value="1"/>
</dbReference>
<evidence type="ECO:0000256" key="2">
    <source>
        <dbReference type="PROSITE-ProRule" id="PRU00708"/>
    </source>
</evidence>
<dbReference type="InterPro" id="IPR028163">
    <property type="entry name" value="HAUS_6_N"/>
</dbReference>
<evidence type="ECO:0008006" key="9">
    <source>
        <dbReference type="Google" id="ProtNLM"/>
    </source>
</evidence>
<dbReference type="GO" id="GO:0031410">
    <property type="term" value="C:cytoplasmic vesicle"/>
    <property type="evidence" value="ECO:0007669"/>
    <property type="project" value="TreeGrafter"/>
</dbReference>
<sequence length="2747" mass="302396">MSTLQKTNSKYLWWSLLGLGFQPEVAASSGANKANVKHIILGPNMFDKPNKDAFYIVTHFLLEKLNPARFHDAYRHCWPALDHKADAEFRKVTCAWLRDLMDEQGSTVPKVVASLFLSPGGPRFVNLMLHLANHVMLNEMKTFSTDGTWVPEAAAAPASSVEMALKRFQLVKTRFLRGAVEQDRMLQEYQRQAQSRVKSLRDWRAEDAKYDDLHKRHKKVDQEGTPQAEKIQKVRSLWSSMDGVLSTLEEERRVVECVIRGDVDQYTLDGTDLSLKIPRVLLERLEQLSHLSSVGSVYEAGQLNILRMLELLRQTLGLLGEERCRVAGDTPISQLHPLHLQERNLQMARALEDLRLMRKRISKEEIPEVKTVIRKLEAEWDRKWADCLKRMPLTAFLNEDPALTFLFPMAPLSFEPATEASFKSSIFSQYPAKLPEFPEEKPVATDSVPKETVTIMDYALKSLCPPAVERVACLPGVDFSPLTPLHALCETPMALPAMAPSPSPLPAIVRKTPRASPKVSSVKKKAQILDSEFDNLANQFAEAVTTSPGNRSLRGLELGDLLDTLGTDPFSTRKQIPRTPESLILDVKSSWRSAVEEGEAQKAFLSATFDCDDILGCLMPLSDVQEASLSHDFPSLSTSLDPTNGCSTAAPQQASLMSTLSWDSSNMEALNSLSSSDVVQFSIDQEVFPEQFSIDQETLPELPGNDSSVLSSSNSRDTSNTEEEELLLPHTPPTETEPALLDARRRLEKIQQAFGEASFMDCRQGGHQSPLSHSMARGAWTPCCKQLARPVMIVDKGHRVTDYFVVAGLTDKSTPLEQDLSETKSSGPKAPITDLAVINKSAGETVPEGFTCIESTYSAQQANLNHGSLKSPEIFLCYKRGRDKPPLTDIGVLYEGKERLIQDCEVIQATPYGRCANVNNSSAASQRIFITLRRAPPVQPQNSLSVTDICVIVTSKGETPPHTFCKVDKNLNCGMWGSSVFLCYKKSVSVSNSINYKAGLIFRYPEDDYESFPLSESVPLFCLPMGAKIECWAPNTRYPLPVFSTFVLTNSSGEKVYGAAIQFYEAYPIDLLSEKQKVQLGLLTTVEKKMIPNRTVNTNKCICLLSRWPFFESFRKFLMFLYKLSVSGPHPLPIEKHISHFMHNVSFPSPQRPRILVQLSAHDTLMLAQPVCTPMPLSGADYSTLLINLGPENCATLLHFVLLESKILLHSLRPAVLTGVAEAVVAMIFPFQWQCPYIPLCPLSLAGVLNAPCPFIVGVDSRYFDLYDPPPDVVCVDLDTNTIYLSEEKKHSNWKNLPKKPCKSLFNSLNNLHHQLSIVRRTAQEGLAVEMTPIEADFTWHKKMTSLEMEIQESLLRFMANILKGYRSYLKPITQAPSEKATSADSLYDLQGFLKSRERAHQKFYSQLTKTQIFIRFIEECTFVSDKDTGLAFFDDCIEKLFPSDKGSDKATKVEGESSEDIKLMELDESQKSEHTVFVMPPEPPATEDESDLPARYSYKSFPRLRMDLFDRPREVMPALRSSTPGASLSSSPALLAKRTKQEIKLAYKMAKRFYSNPPLWAKCLFSHCYSLWFICLPVGVRLVQSKSWAMQQAYNVLLKMRTSEVEVLDEVCYRVVMQLCGVYGQPVMAVRVLVEMKKAGVHPNAITYGYYNKAVLEGPWPSRNRSGLFMWAKVRNVVRTVAQFKQALHQTPATKAPTITTVVSVSGLVSGDRLSHGSADPSSEVNGDDHILFARSLIIGDATDNHYSTGGQSDQGYGSKDELHQELVDLAQSAAPLIDVDHCSKPKAQHNGGDIAGSVDSVVVVAEPHSPVEALPHVPSIVKLSTGGSFDTAMKRGDTAPGKLFSLHSQSEDVSLPEESESAAPGGSGEVGSAVQGQGQRQKAFSERSCSFSAESRAGMLMEKHGVDHIARHMGADARILAAALSGCGTTPPPTNPPSKALFKELESEEGRGPMLRKLSEEGPVMDPTPLEEGLGKEEKRMDGEEASGEGEMGLKLEEEEEEEGDSGGRGASSLPTLEMKEVEMGADPLSLLVSEHEELASVTSQELPHSLPTMVSRNLADEIEMYMSLRSPLGPKSSSMELQQGFQGGDSSPDTAPVKQPIERRSSLPVPPVKHPGGSSGDSTPKRSPAAVTRSKTFAVKATRSPASSSGVVASPRSSLTALVRSSQSGSLGSVINSISGMKMDALLSGPKMDVLKSGMKQAGNLASKVWGAVASAYSYSDDEDELAPGYRDRDSFPAGLDESMLSGGGGGDSPTHRGPTQGLVSNGLTQSSTSLASSSSSSDTGRRPHSTLAPGRPGRGPDSDQGSHHASSSSIYQNCAIEVLMSSCSQCRSCECLVYDEEIMAGWTADDSNLNTTCPFCRTSFLPMLHVEFHDLRTNAGFYLKPSASGDSIHSDQPTTTGSTEHKVGGAADTPRPDLISFPESSSEDPGEAPASQTATHKSLVPEPAQSDPLGLLEQQAGKRGTSLTRSNSVGGPLQSLVSVQRQPEHSVSTTSLPCSLTEVDGLGQKRPNPMPVSVPYLSPLVLRKELETLLENEGDQVIYTHKFLSQHPIIFWNLVFYFCRLDLPSYLPGLILTSEHCNNGVQLPQTSLSQDSKQVYVQLLWDNINLHQEPGDPLYQSWRTLLEKKATLAPTDHQETRTLLNSIVRSIQTNDVYGPINLLLREVKRHPEVKRQRGIYREILFLALVALGRENIDVEAFDREYCQAFDKLSPEQLKALHKIDRPPNSNVQWCLKCFGAPVI</sequence>
<keyword evidence="8" id="KW-1185">Reference proteome</keyword>
<dbReference type="GO" id="GO:0005085">
    <property type="term" value="F:guanyl-nucleotide exchange factor activity"/>
    <property type="evidence" value="ECO:0007669"/>
    <property type="project" value="UniProtKB-KW"/>
</dbReference>
<feature type="compositionally biased region" description="Polar residues" evidence="3">
    <location>
        <begin position="2078"/>
        <end position="2096"/>
    </location>
</feature>
<feature type="region of interest" description="Disordered" evidence="3">
    <location>
        <begin position="2224"/>
        <end position="2314"/>
    </location>
</feature>
<keyword evidence="1" id="KW-0344">Guanine-nucleotide releasing factor</keyword>
<evidence type="ECO:0000256" key="3">
    <source>
        <dbReference type="SAM" id="MobiDB-lite"/>
    </source>
</evidence>
<dbReference type="PANTHER" id="PTHR12296">
    <property type="entry name" value="DENN DOMAIN-CONTAINING PROTEIN 4"/>
    <property type="match status" value="1"/>
</dbReference>
<feature type="region of interest" description="Disordered" evidence="3">
    <location>
        <begin position="2072"/>
        <end position="2155"/>
    </location>
</feature>
<proteinExistence type="predicted"/>
<feature type="region of interest" description="Disordered" evidence="3">
    <location>
        <begin position="1957"/>
        <end position="2018"/>
    </location>
</feature>
<dbReference type="InterPro" id="IPR037516">
    <property type="entry name" value="Tripartite_DENN"/>
</dbReference>
<dbReference type="InterPro" id="IPR002885">
    <property type="entry name" value="PPR_rpt"/>
</dbReference>
<dbReference type="Proteomes" id="UP001356427">
    <property type="component" value="Unassembled WGS sequence"/>
</dbReference>
<dbReference type="GO" id="GO:0032483">
    <property type="term" value="P:regulation of Rab protein signal transduction"/>
    <property type="evidence" value="ECO:0007669"/>
    <property type="project" value="TreeGrafter"/>
</dbReference>
<dbReference type="InterPro" id="IPR043153">
    <property type="entry name" value="DENN_C"/>
</dbReference>
<dbReference type="PROSITE" id="PS51498">
    <property type="entry name" value="MABP"/>
    <property type="match status" value="1"/>
</dbReference>
<feature type="compositionally biased region" description="Low complexity" evidence="3">
    <location>
        <begin position="2274"/>
        <end position="2285"/>
    </location>
</feature>
<dbReference type="InterPro" id="IPR023341">
    <property type="entry name" value="MABP"/>
</dbReference>
<dbReference type="InterPro" id="IPR051696">
    <property type="entry name" value="DENN_Domain_GEFs"/>
</dbReference>
<dbReference type="Pfam" id="PF03455">
    <property type="entry name" value="dDENN"/>
    <property type="match status" value="1"/>
</dbReference>
<dbReference type="Gene3D" id="3.40.50.11500">
    <property type="match status" value="1"/>
</dbReference>
<protein>
    <recommendedName>
        <fullName evidence="9">DENN domain-containing protein 4C</fullName>
    </recommendedName>
</protein>
<dbReference type="InterPro" id="IPR005113">
    <property type="entry name" value="uDENN_dom"/>
</dbReference>
<dbReference type="FunFam" id="2.100.10.50:FF:000001">
    <property type="entry name" value="DENN domain containing 4C"/>
    <property type="match status" value="1"/>
</dbReference>
<organism evidence="7 8">
    <name type="scientific">Coregonus suidteri</name>
    <dbReference type="NCBI Taxonomy" id="861788"/>
    <lineage>
        <taxon>Eukaryota</taxon>
        <taxon>Metazoa</taxon>
        <taxon>Chordata</taxon>
        <taxon>Craniata</taxon>
        <taxon>Vertebrata</taxon>
        <taxon>Euteleostomi</taxon>
        <taxon>Actinopterygii</taxon>
        <taxon>Neopterygii</taxon>
        <taxon>Teleostei</taxon>
        <taxon>Protacanthopterygii</taxon>
        <taxon>Salmoniformes</taxon>
        <taxon>Salmonidae</taxon>
        <taxon>Coregoninae</taxon>
        <taxon>Coregonus</taxon>
    </lineage>
</organism>
<dbReference type="Pfam" id="PF14661">
    <property type="entry name" value="HAUS6_N"/>
    <property type="match status" value="1"/>
</dbReference>
<feature type="region of interest" description="Disordered" evidence="3">
    <location>
        <begin position="698"/>
        <end position="736"/>
    </location>
</feature>
<feature type="repeat" description="PPR" evidence="2">
    <location>
        <begin position="1610"/>
        <end position="1644"/>
    </location>
</feature>
<feature type="compositionally biased region" description="Polar residues" evidence="3">
    <location>
        <begin position="2392"/>
        <end position="2406"/>
    </location>
</feature>
<evidence type="ECO:0000256" key="4">
    <source>
        <dbReference type="SAM" id="SignalP"/>
    </source>
</evidence>
<dbReference type="SMART" id="SM00799">
    <property type="entry name" value="DENN"/>
    <property type="match status" value="1"/>
</dbReference>
<feature type="signal peptide" evidence="4">
    <location>
        <begin position="1"/>
        <end position="27"/>
    </location>
</feature>
<dbReference type="SMART" id="SM00800">
    <property type="entry name" value="uDENN"/>
    <property type="match status" value="1"/>
</dbReference>
<dbReference type="Gene3D" id="1.25.40.10">
    <property type="entry name" value="Tetratricopeptide repeat domain"/>
    <property type="match status" value="1"/>
</dbReference>
<feature type="domain" description="MABP" evidence="6">
    <location>
        <begin position="829"/>
        <end position="988"/>
    </location>
</feature>
<evidence type="ECO:0000259" key="6">
    <source>
        <dbReference type="PROSITE" id="PS51498"/>
    </source>
</evidence>
<evidence type="ECO:0000259" key="5">
    <source>
        <dbReference type="PROSITE" id="PS50211"/>
    </source>
</evidence>
<feature type="compositionally biased region" description="Basic and acidic residues" evidence="3">
    <location>
        <begin position="1975"/>
        <end position="1985"/>
    </location>
</feature>
<accession>A0AAN8NA72</accession>
<feature type="region of interest" description="Disordered" evidence="3">
    <location>
        <begin position="1850"/>
        <end position="1889"/>
    </location>
</feature>
<feature type="compositionally biased region" description="Low complexity" evidence="3">
    <location>
        <begin position="706"/>
        <end position="718"/>
    </location>
</feature>
<feature type="chain" id="PRO_5043011225" description="DENN domain-containing protein 4C" evidence="4">
    <location>
        <begin position="28"/>
        <end position="2747"/>
    </location>
</feature>
<dbReference type="Gene3D" id="2.100.10.50">
    <property type="match status" value="1"/>
</dbReference>